<dbReference type="Gene3D" id="1.25.40.20">
    <property type="entry name" value="Ankyrin repeat-containing domain"/>
    <property type="match status" value="1"/>
</dbReference>
<keyword evidence="1" id="KW-0040">ANK repeat</keyword>
<feature type="repeat" description="ANK" evidence="1">
    <location>
        <begin position="18"/>
        <end position="50"/>
    </location>
</feature>
<gene>
    <name evidence="3" type="ORF">FRX48_07349</name>
</gene>
<name>A0A5M8PI72_9LECA</name>
<evidence type="ECO:0000256" key="1">
    <source>
        <dbReference type="PROSITE-ProRule" id="PRU00023"/>
    </source>
</evidence>
<dbReference type="OrthoDB" id="194358at2759"/>
<evidence type="ECO:0000256" key="2">
    <source>
        <dbReference type="SAM" id="MobiDB-lite"/>
    </source>
</evidence>
<feature type="region of interest" description="Disordered" evidence="2">
    <location>
        <begin position="1"/>
        <end position="22"/>
    </location>
</feature>
<dbReference type="InterPro" id="IPR036770">
    <property type="entry name" value="Ankyrin_rpt-contain_sf"/>
</dbReference>
<evidence type="ECO:0000313" key="3">
    <source>
        <dbReference type="EMBL" id="KAA6409005.1"/>
    </source>
</evidence>
<organism evidence="3 4">
    <name type="scientific">Lasallia pustulata</name>
    <dbReference type="NCBI Taxonomy" id="136370"/>
    <lineage>
        <taxon>Eukaryota</taxon>
        <taxon>Fungi</taxon>
        <taxon>Dikarya</taxon>
        <taxon>Ascomycota</taxon>
        <taxon>Pezizomycotina</taxon>
        <taxon>Lecanoromycetes</taxon>
        <taxon>OSLEUM clade</taxon>
        <taxon>Umbilicariomycetidae</taxon>
        <taxon>Umbilicariales</taxon>
        <taxon>Umbilicariaceae</taxon>
        <taxon>Lasallia</taxon>
    </lineage>
</organism>
<dbReference type="InterPro" id="IPR002110">
    <property type="entry name" value="Ankyrin_rpt"/>
</dbReference>
<protein>
    <submittedName>
        <fullName evidence="3">Uncharacterized protein</fullName>
    </submittedName>
</protein>
<dbReference type="EMBL" id="VXIT01000012">
    <property type="protein sequence ID" value="KAA6409005.1"/>
    <property type="molecule type" value="Genomic_DNA"/>
</dbReference>
<accession>A0A5M8PI72</accession>
<dbReference type="AlphaFoldDB" id="A0A5M8PI72"/>
<reference evidence="3 4" key="1">
    <citation type="submission" date="2019-09" db="EMBL/GenBank/DDBJ databases">
        <title>The hologenome of the rock-dwelling lichen Lasallia pustulata.</title>
        <authorList>
            <person name="Greshake Tzovaras B."/>
            <person name="Segers F."/>
            <person name="Bicker A."/>
            <person name="Dal Grande F."/>
            <person name="Otte J."/>
            <person name="Hankeln T."/>
            <person name="Schmitt I."/>
            <person name="Ebersberger I."/>
        </authorList>
    </citation>
    <scope>NUCLEOTIDE SEQUENCE [LARGE SCALE GENOMIC DNA]</scope>
    <source>
        <strain evidence="3">A1-1</strain>
    </source>
</reference>
<proteinExistence type="predicted"/>
<dbReference type="Proteomes" id="UP000324767">
    <property type="component" value="Unassembled WGS sequence"/>
</dbReference>
<dbReference type="PROSITE" id="PS50088">
    <property type="entry name" value="ANK_REPEAT"/>
    <property type="match status" value="1"/>
</dbReference>
<dbReference type="SUPFAM" id="SSF48403">
    <property type="entry name" value="Ankyrin repeat"/>
    <property type="match status" value="1"/>
</dbReference>
<feature type="compositionally biased region" description="Basic and acidic residues" evidence="2">
    <location>
        <begin position="1"/>
        <end position="18"/>
    </location>
</feature>
<evidence type="ECO:0000313" key="4">
    <source>
        <dbReference type="Proteomes" id="UP000324767"/>
    </source>
</evidence>
<sequence>MVKWLNEQRADNREENKDGTSSLGVAAQFGHLEVAKWLKEQGVDAHNNAHASIRVHKIIFC</sequence>
<comment type="caution">
    <text evidence="3">The sequence shown here is derived from an EMBL/GenBank/DDBJ whole genome shotgun (WGS) entry which is preliminary data.</text>
</comment>